<reference evidence="1" key="1">
    <citation type="submission" date="2022-07" db="EMBL/GenBank/DDBJ databases">
        <title>Genome Sequence of Phlebia brevispora.</title>
        <authorList>
            <person name="Buettner E."/>
        </authorList>
    </citation>
    <scope>NUCLEOTIDE SEQUENCE</scope>
    <source>
        <strain evidence="1">MPL23</strain>
    </source>
</reference>
<gene>
    <name evidence="1" type="ORF">NM688_g4791</name>
</gene>
<dbReference type="Proteomes" id="UP001148662">
    <property type="component" value="Unassembled WGS sequence"/>
</dbReference>
<proteinExistence type="predicted"/>
<comment type="caution">
    <text evidence="1">The sequence shown here is derived from an EMBL/GenBank/DDBJ whole genome shotgun (WGS) entry which is preliminary data.</text>
</comment>
<organism evidence="1 2">
    <name type="scientific">Phlebia brevispora</name>
    <dbReference type="NCBI Taxonomy" id="194682"/>
    <lineage>
        <taxon>Eukaryota</taxon>
        <taxon>Fungi</taxon>
        <taxon>Dikarya</taxon>
        <taxon>Basidiomycota</taxon>
        <taxon>Agaricomycotina</taxon>
        <taxon>Agaricomycetes</taxon>
        <taxon>Polyporales</taxon>
        <taxon>Meruliaceae</taxon>
        <taxon>Phlebia</taxon>
    </lineage>
</organism>
<keyword evidence="2" id="KW-1185">Reference proteome</keyword>
<sequence>MDPLISTQARQALSNTPRDVPLALVASHTHRSIRLYILLRTKIPETQIKFISRAALVTDPLFHFIFSEQVLDAAAVPRQGHVQRSSEAATELLIRHRGEPQRYHLCEAAHRALLSRFWRGSARVNLYLRRFISSCLSGGHCPGCPESALKGCNAHDFDEYHVVGRLYSIDPIAIVTFPVSSAEWALYSILPYIGVSSKRVYTNLQCPIKAWLPHLEATLFYAAAGVPTSLVIQTPRDLDFLHRIEPLASAYNRPLVSLVPVQCHSDPSLSGKMNYALSKHLLPSGQIALPPPPMSSIHHYAMSPSTQQPSPSLSDSSHFSSDVSSMSGSPSPYNTPFCVIQELPLAEYPANESSEVPQGTPRNRRRPDSHIRRPRNAFIIFRCEMCKANKISSKVEKDHRRISQIIASCWNSLTFEQRKPWYDKAAQEKEAHRCKYPNYRFTPATRSGPVQRRKTRGNGPQDKERDKRVGAALAAGIEGPKLEAIVKQIDASLSMNASPSTHHTASLQPTDHSAVFRSPLLAPNDMPSRHNSKVHGSARSSKRSAQSAMHDTGYATEQPCINIGCQTYQTNLVPVELELDPGMDVGVPYTDGFYYTTAWDQTAMIPPMAQTSNSALGLNLQSETRVHNTPVDYITINSAVGQVNVGSSNAESPSKRSSEHRRSSEVNMVFNYPPRSTHVISGGSGGIMNINCSSNTTFYNPSAQTASSRQPTSRQSKANEHSGDRWASPAHAGPSRAVQEPLTEEEIARRYQKTVQRLERQERHE</sequence>
<evidence type="ECO:0000313" key="1">
    <source>
        <dbReference type="EMBL" id="KAJ3551286.1"/>
    </source>
</evidence>
<evidence type="ECO:0000313" key="2">
    <source>
        <dbReference type="Proteomes" id="UP001148662"/>
    </source>
</evidence>
<dbReference type="EMBL" id="JANHOG010000824">
    <property type="protein sequence ID" value="KAJ3551286.1"/>
    <property type="molecule type" value="Genomic_DNA"/>
</dbReference>
<protein>
    <submittedName>
        <fullName evidence="1">Uncharacterized protein</fullName>
    </submittedName>
</protein>
<name>A0ACC1T2I6_9APHY</name>
<accession>A0ACC1T2I6</accession>